<name>F3NBS8_9ACTN</name>
<evidence type="ECO:0000256" key="1">
    <source>
        <dbReference type="SAM" id="MobiDB-lite"/>
    </source>
</evidence>
<protein>
    <submittedName>
        <fullName evidence="2">Uncharacterized protein</fullName>
    </submittedName>
</protein>
<proteinExistence type="predicted"/>
<keyword evidence="3" id="KW-1185">Reference proteome</keyword>
<organism evidence="2 3">
    <name type="scientific">Streptomyces griseoaurantiacus M045</name>
    <dbReference type="NCBI Taxonomy" id="996637"/>
    <lineage>
        <taxon>Bacteria</taxon>
        <taxon>Bacillati</taxon>
        <taxon>Actinomycetota</taxon>
        <taxon>Actinomycetes</taxon>
        <taxon>Kitasatosporales</taxon>
        <taxon>Streptomycetaceae</taxon>
        <taxon>Streptomyces</taxon>
        <taxon>Streptomyces aurantiacus group</taxon>
    </lineage>
</organism>
<feature type="region of interest" description="Disordered" evidence="1">
    <location>
        <begin position="1"/>
        <end position="39"/>
    </location>
</feature>
<comment type="caution">
    <text evidence="2">The sequence shown here is derived from an EMBL/GenBank/DDBJ whole genome shotgun (WGS) entry which is preliminary data.</text>
</comment>
<dbReference type="EMBL" id="AEYX01000003">
    <property type="protein sequence ID" value="EGG49188.1"/>
    <property type="molecule type" value="Genomic_DNA"/>
</dbReference>
<dbReference type="Proteomes" id="UP000003022">
    <property type="component" value="Unassembled WGS sequence"/>
</dbReference>
<sequence length="39" mass="4497">MSQADAPQEREREQEHARHPRISRTTPLPPRRAGVHAAR</sequence>
<gene>
    <name evidence="2" type="ORF">SGM_0812</name>
</gene>
<reference evidence="2 3" key="1">
    <citation type="journal article" date="2011" name="J. Bacteriol.">
        <title>Draft genome sequence of the marine bacterium Streptomyces griseoaurantiacus M045, which produces novel manumycin-type antibiotics with a pABA core component.</title>
        <authorList>
            <person name="Li F."/>
            <person name="Jiang P."/>
            <person name="Zheng H."/>
            <person name="Wang S."/>
            <person name="Zhao G."/>
            <person name="Qin S."/>
            <person name="Liu Z."/>
        </authorList>
    </citation>
    <scope>NUCLEOTIDE SEQUENCE [LARGE SCALE GENOMIC DNA]</scope>
    <source>
        <strain evidence="2 3">M045</strain>
    </source>
</reference>
<accession>F3NBS8</accession>
<dbReference type="AlphaFoldDB" id="F3NBS8"/>
<evidence type="ECO:0000313" key="3">
    <source>
        <dbReference type="Proteomes" id="UP000003022"/>
    </source>
</evidence>
<evidence type="ECO:0000313" key="2">
    <source>
        <dbReference type="EMBL" id="EGG49188.1"/>
    </source>
</evidence>
<feature type="compositionally biased region" description="Basic and acidic residues" evidence="1">
    <location>
        <begin position="7"/>
        <end position="17"/>
    </location>
</feature>